<name>A0A5A5TJ33_9CHLR</name>
<feature type="coiled-coil region" evidence="7">
    <location>
        <begin position="306"/>
        <end position="336"/>
    </location>
</feature>
<evidence type="ECO:0000256" key="6">
    <source>
        <dbReference type="ARBA" id="ARBA00023012"/>
    </source>
</evidence>
<dbReference type="SMART" id="SM00387">
    <property type="entry name" value="HATPase_c"/>
    <property type="match status" value="1"/>
</dbReference>
<dbReference type="Gene3D" id="1.20.1290.10">
    <property type="entry name" value="AhpD-like"/>
    <property type="match status" value="1"/>
</dbReference>
<dbReference type="InterPro" id="IPR005467">
    <property type="entry name" value="His_kinase_dom"/>
</dbReference>
<dbReference type="InterPro" id="IPR004358">
    <property type="entry name" value="Sig_transdc_His_kin-like_C"/>
</dbReference>
<dbReference type="InterPro" id="IPR036097">
    <property type="entry name" value="HisK_dim/P_sf"/>
</dbReference>
<proteinExistence type="predicted"/>
<sequence>MNAQNDVTTETLLSEIRQYFGFVPPFFTVIQRNKVLLAMHWQQTRTIYIDNPLPSIIKEKIFIYLSYNCKVLYDLRCHCIQLNNQGMQAEEILALLHTPLPTEQEISQYVKHMRTQPKALEDWPPANSQLDLILFACIAHLFIQKQRAPICRQELQRLLGDNYVFLTALFNYIRSCHSWIEADPDLFGDDDEEMHQIFHQTFGEVQQLEAFLEEERAKLKQERRAFEEEMRIEQLELFKAQEKIQAEQKTQVQMKQVAWQDANQRINDFLSVTAHELKTPITTIKGTIQILLRTTRRDLQLNTITLEDYKRTLEAMQRLLTRADNQIRRLTQLINDIVYLSRIQDKKLEMCMEPQDLSSVLSEIVNQQNQLNPNRTIRIIGEQAPMLVIIDKDHIEQVLTNYLSNALKYSQENQQVTVTLEREGKKIRVAVHDQGPGITREDQQHIWERFYRVQKTEVQSGSGIGFGLGLYISRTIIERHHGEVGVSSKTGEGTTFWFTLNSAD</sequence>
<feature type="coiled-coil region" evidence="7">
    <location>
        <begin position="202"/>
        <end position="243"/>
    </location>
</feature>
<dbReference type="CDD" id="cd00082">
    <property type="entry name" value="HisKA"/>
    <property type="match status" value="1"/>
</dbReference>
<dbReference type="Gene3D" id="1.10.287.130">
    <property type="match status" value="1"/>
</dbReference>
<dbReference type="PANTHER" id="PTHR43711">
    <property type="entry name" value="TWO-COMPONENT HISTIDINE KINASE"/>
    <property type="match status" value="1"/>
</dbReference>
<evidence type="ECO:0000256" key="7">
    <source>
        <dbReference type="SAM" id="Coils"/>
    </source>
</evidence>
<dbReference type="SUPFAM" id="SSF55874">
    <property type="entry name" value="ATPase domain of HSP90 chaperone/DNA topoisomerase II/histidine kinase"/>
    <property type="match status" value="1"/>
</dbReference>
<dbReference type="InterPro" id="IPR029032">
    <property type="entry name" value="AhpD-like"/>
</dbReference>
<dbReference type="Pfam" id="PF02518">
    <property type="entry name" value="HATPase_c"/>
    <property type="match status" value="1"/>
</dbReference>
<dbReference type="GO" id="GO:0000155">
    <property type="term" value="F:phosphorelay sensor kinase activity"/>
    <property type="evidence" value="ECO:0007669"/>
    <property type="project" value="InterPro"/>
</dbReference>
<evidence type="ECO:0000256" key="4">
    <source>
        <dbReference type="ARBA" id="ARBA00022679"/>
    </source>
</evidence>
<dbReference type="CDD" id="cd00075">
    <property type="entry name" value="HATPase"/>
    <property type="match status" value="1"/>
</dbReference>
<dbReference type="PRINTS" id="PR00344">
    <property type="entry name" value="BCTRLSENSOR"/>
</dbReference>
<comment type="caution">
    <text evidence="9">The sequence shown here is derived from an EMBL/GenBank/DDBJ whole genome shotgun (WGS) entry which is preliminary data.</text>
</comment>
<dbReference type="FunFam" id="3.30.565.10:FF:000006">
    <property type="entry name" value="Sensor histidine kinase WalK"/>
    <property type="match status" value="1"/>
</dbReference>
<dbReference type="InterPro" id="IPR003594">
    <property type="entry name" value="HATPase_dom"/>
</dbReference>
<dbReference type="PANTHER" id="PTHR43711:SF1">
    <property type="entry name" value="HISTIDINE KINASE 1"/>
    <property type="match status" value="1"/>
</dbReference>
<protein>
    <recommendedName>
        <fullName evidence="2">histidine kinase</fullName>
        <ecNumber evidence="2">2.7.13.3</ecNumber>
    </recommendedName>
</protein>
<organism evidence="9 10">
    <name type="scientific">Dictyobacter arantiisoli</name>
    <dbReference type="NCBI Taxonomy" id="2014874"/>
    <lineage>
        <taxon>Bacteria</taxon>
        <taxon>Bacillati</taxon>
        <taxon>Chloroflexota</taxon>
        <taxon>Ktedonobacteria</taxon>
        <taxon>Ktedonobacterales</taxon>
        <taxon>Dictyobacteraceae</taxon>
        <taxon>Dictyobacter</taxon>
    </lineage>
</organism>
<evidence type="ECO:0000256" key="5">
    <source>
        <dbReference type="ARBA" id="ARBA00022777"/>
    </source>
</evidence>
<dbReference type="RefSeq" id="WP_172632364.1">
    <property type="nucleotide sequence ID" value="NZ_BIXY01000090.1"/>
</dbReference>
<keyword evidence="3" id="KW-0597">Phosphoprotein</keyword>
<dbReference type="SUPFAM" id="SSF69118">
    <property type="entry name" value="AhpD-like"/>
    <property type="match status" value="1"/>
</dbReference>
<dbReference type="SMART" id="SM00388">
    <property type="entry name" value="HisKA"/>
    <property type="match status" value="1"/>
</dbReference>
<dbReference type="InterPro" id="IPR003661">
    <property type="entry name" value="HisK_dim/P_dom"/>
</dbReference>
<dbReference type="InterPro" id="IPR050736">
    <property type="entry name" value="Sensor_HK_Regulatory"/>
</dbReference>
<evidence type="ECO:0000313" key="9">
    <source>
        <dbReference type="EMBL" id="GCF11009.1"/>
    </source>
</evidence>
<feature type="domain" description="Histidine kinase" evidence="8">
    <location>
        <begin position="272"/>
        <end position="504"/>
    </location>
</feature>
<dbReference type="EMBL" id="BIXY01000090">
    <property type="protein sequence ID" value="GCF11009.1"/>
    <property type="molecule type" value="Genomic_DNA"/>
</dbReference>
<keyword evidence="5" id="KW-0418">Kinase</keyword>
<keyword evidence="6" id="KW-0902">Two-component regulatory system</keyword>
<dbReference type="AlphaFoldDB" id="A0A5A5TJ33"/>
<comment type="catalytic activity">
    <reaction evidence="1">
        <text>ATP + protein L-histidine = ADP + protein N-phospho-L-histidine.</text>
        <dbReference type="EC" id="2.7.13.3"/>
    </reaction>
</comment>
<dbReference type="Pfam" id="PF00512">
    <property type="entry name" value="HisKA"/>
    <property type="match status" value="1"/>
</dbReference>
<evidence type="ECO:0000259" key="8">
    <source>
        <dbReference type="PROSITE" id="PS50109"/>
    </source>
</evidence>
<evidence type="ECO:0000256" key="2">
    <source>
        <dbReference type="ARBA" id="ARBA00012438"/>
    </source>
</evidence>
<evidence type="ECO:0000256" key="3">
    <source>
        <dbReference type="ARBA" id="ARBA00022553"/>
    </source>
</evidence>
<gene>
    <name evidence="9" type="ORF">KDI_45730</name>
</gene>
<keyword evidence="4" id="KW-0808">Transferase</keyword>
<dbReference type="SUPFAM" id="SSF47384">
    <property type="entry name" value="Homodimeric domain of signal transducing histidine kinase"/>
    <property type="match status" value="1"/>
</dbReference>
<dbReference type="Proteomes" id="UP000322530">
    <property type="component" value="Unassembled WGS sequence"/>
</dbReference>
<evidence type="ECO:0000256" key="1">
    <source>
        <dbReference type="ARBA" id="ARBA00000085"/>
    </source>
</evidence>
<evidence type="ECO:0000313" key="10">
    <source>
        <dbReference type="Proteomes" id="UP000322530"/>
    </source>
</evidence>
<keyword evidence="7" id="KW-0175">Coiled coil</keyword>
<keyword evidence="10" id="KW-1185">Reference proteome</keyword>
<reference evidence="9 10" key="1">
    <citation type="submission" date="2019-01" db="EMBL/GenBank/DDBJ databases">
        <title>Draft genome sequence of Dictyobacter sp. Uno17.</title>
        <authorList>
            <person name="Wang C.M."/>
            <person name="Zheng Y."/>
            <person name="Sakai Y."/>
            <person name="Abe K."/>
            <person name="Yokota A."/>
            <person name="Yabe S."/>
        </authorList>
    </citation>
    <scope>NUCLEOTIDE SEQUENCE [LARGE SCALE GENOMIC DNA]</scope>
    <source>
        <strain evidence="9 10">Uno17</strain>
    </source>
</reference>
<accession>A0A5A5TJ33</accession>
<dbReference type="Gene3D" id="3.30.565.10">
    <property type="entry name" value="Histidine kinase-like ATPase, C-terminal domain"/>
    <property type="match status" value="1"/>
</dbReference>
<dbReference type="InterPro" id="IPR036890">
    <property type="entry name" value="HATPase_C_sf"/>
</dbReference>
<dbReference type="PROSITE" id="PS50109">
    <property type="entry name" value="HIS_KIN"/>
    <property type="match status" value="1"/>
</dbReference>
<dbReference type="EC" id="2.7.13.3" evidence="2"/>